<dbReference type="AlphaFoldDB" id="A0A1T4Q1Y3"/>
<evidence type="ECO:0000313" key="2">
    <source>
        <dbReference type="EMBL" id="SJZ97739.1"/>
    </source>
</evidence>
<keyword evidence="1" id="KW-0472">Membrane</keyword>
<accession>A0A1T4Q1Y3</accession>
<keyword evidence="1" id="KW-1133">Transmembrane helix</keyword>
<organism evidence="2 3">
    <name type="scientific">Carboxydocella sporoproducens DSM 16521</name>
    <dbReference type="NCBI Taxonomy" id="1121270"/>
    <lineage>
        <taxon>Bacteria</taxon>
        <taxon>Bacillati</taxon>
        <taxon>Bacillota</taxon>
        <taxon>Clostridia</taxon>
        <taxon>Eubacteriales</taxon>
        <taxon>Clostridiales Family XVI. Incertae Sedis</taxon>
        <taxon>Carboxydocella</taxon>
    </lineage>
</organism>
<dbReference type="Proteomes" id="UP000189933">
    <property type="component" value="Unassembled WGS sequence"/>
</dbReference>
<keyword evidence="1 2" id="KW-0812">Transmembrane</keyword>
<name>A0A1T4Q1Y3_9FIRM</name>
<reference evidence="3" key="1">
    <citation type="submission" date="2017-02" db="EMBL/GenBank/DDBJ databases">
        <authorList>
            <person name="Varghese N."/>
            <person name="Submissions S."/>
        </authorList>
    </citation>
    <scope>NUCLEOTIDE SEQUENCE [LARGE SCALE GENOMIC DNA]</scope>
    <source>
        <strain evidence="3">DSM 16521</strain>
    </source>
</reference>
<sequence length="81" mass="9433">MREKAKKLLRLSLGLIFLILGIAGLFLPVLQGILFLLLALYLLAPDWPWARKWQKKLQARYPGLANRLRFWKGRLKGIYGK</sequence>
<evidence type="ECO:0000256" key="1">
    <source>
        <dbReference type="SAM" id="Phobius"/>
    </source>
</evidence>
<protein>
    <submittedName>
        <fullName evidence="2">Putative transmembrane protein (PGPGW)</fullName>
    </submittedName>
</protein>
<keyword evidence="3" id="KW-1185">Reference proteome</keyword>
<dbReference type="RefSeq" id="WP_078665570.1">
    <property type="nucleotide sequence ID" value="NZ_FUXM01000015.1"/>
</dbReference>
<dbReference type="EMBL" id="FUXM01000015">
    <property type="protein sequence ID" value="SJZ97739.1"/>
    <property type="molecule type" value="Genomic_DNA"/>
</dbReference>
<dbReference type="InterPro" id="IPR019099">
    <property type="entry name" value="Uncharacterised_PGPGW_TM"/>
</dbReference>
<evidence type="ECO:0000313" key="3">
    <source>
        <dbReference type="Proteomes" id="UP000189933"/>
    </source>
</evidence>
<dbReference type="Pfam" id="PF09656">
    <property type="entry name" value="PGPGW"/>
    <property type="match status" value="1"/>
</dbReference>
<proteinExistence type="predicted"/>
<gene>
    <name evidence="2" type="ORF">SAMN02745885_01507</name>
</gene>
<feature type="transmembrane region" description="Helical" evidence="1">
    <location>
        <begin position="12"/>
        <end position="43"/>
    </location>
</feature>